<reference evidence="4 5" key="1">
    <citation type="submission" date="2020-01" db="EMBL/GenBank/DDBJ databases">
        <title>The draft genome sequence of Corallococcus exiguus DSM 14696.</title>
        <authorList>
            <person name="Zhang X."/>
            <person name="Zhu H."/>
        </authorList>
    </citation>
    <scope>NUCLEOTIDE SEQUENCE [LARGE SCALE GENOMIC DNA]</scope>
    <source>
        <strain evidence="4 5">DSM 14696</strain>
    </source>
</reference>
<dbReference type="RefSeq" id="WP_139919964.1">
    <property type="nucleotide sequence ID" value="NZ_CBCSLE010000011.1"/>
</dbReference>
<evidence type="ECO:0000256" key="1">
    <source>
        <dbReference type="ARBA" id="ARBA00022729"/>
    </source>
</evidence>
<evidence type="ECO:0000313" key="4">
    <source>
        <dbReference type="EMBL" id="NBC44796.1"/>
    </source>
</evidence>
<keyword evidence="1 2" id="KW-0732">Signal</keyword>
<dbReference type="PANTHER" id="PTHR46580">
    <property type="entry name" value="SENSOR KINASE-RELATED"/>
    <property type="match status" value="1"/>
</dbReference>
<proteinExistence type="predicted"/>
<keyword evidence="5" id="KW-1185">Reference proteome</keyword>
<protein>
    <recommendedName>
        <fullName evidence="3">N,N-dimethylformamidase beta subunit-like C-terminal domain-containing protein</fullName>
    </recommendedName>
</protein>
<comment type="caution">
    <text evidence="4">The sequence shown here is derived from an EMBL/GenBank/DDBJ whole genome shotgun (WGS) entry which is preliminary data.</text>
</comment>
<dbReference type="Gene3D" id="2.130.10.130">
    <property type="entry name" value="Integrin alpha, N-terminal"/>
    <property type="match status" value="2"/>
</dbReference>
<dbReference type="EMBL" id="JAAAPK010000011">
    <property type="protein sequence ID" value="NBC44796.1"/>
    <property type="molecule type" value="Genomic_DNA"/>
</dbReference>
<dbReference type="SUPFAM" id="SSF69318">
    <property type="entry name" value="Integrin alpha N-terminal domain"/>
    <property type="match status" value="1"/>
</dbReference>
<gene>
    <name evidence="4" type="ORF">GTZ93_33850</name>
</gene>
<evidence type="ECO:0000259" key="3">
    <source>
        <dbReference type="Pfam" id="PF20254"/>
    </source>
</evidence>
<organism evidence="4 5">
    <name type="scientific">Corallococcus exiguus</name>
    <dbReference type="NCBI Taxonomy" id="83462"/>
    <lineage>
        <taxon>Bacteria</taxon>
        <taxon>Pseudomonadati</taxon>
        <taxon>Myxococcota</taxon>
        <taxon>Myxococcia</taxon>
        <taxon>Myxococcales</taxon>
        <taxon>Cystobacterineae</taxon>
        <taxon>Myxococcaceae</taxon>
        <taxon>Corallococcus</taxon>
    </lineage>
</organism>
<dbReference type="InterPro" id="IPR013517">
    <property type="entry name" value="FG-GAP"/>
</dbReference>
<dbReference type="Pfam" id="PF13517">
    <property type="entry name" value="FG-GAP_3"/>
    <property type="match status" value="1"/>
</dbReference>
<evidence type="ECO:0000313" key="5">
    <source>
        <dbReference type="Proteomes" id="UP000537825"/>
    </source>
</evidence>
<dbReference type="Proteomes" id="UP000537825">
    <property type="component" value="Unassembled WGS sequence"/>
</dbReference>
<accession>A0A7X4YG28</accession>
<feature type="signal peptide" evidence="2">
    <location>
        <begin position="1"/>
        <end position="24"/>
    </location>
</feature>
<dbReference type="AlphaFoldDB" id="A0A7X4YG28"/>
<evidence type="ECO:0000256" key="2">
    <source>
        <dbReference type="SAM" id="SignalP"/>
    </source>
</evidence>
<dbReference type="InterPro" id="IPR046540">
    <property type="entry name" value="DMFA2_C"/>
</dbReference>
<sequence length="906" mass="97811">MKRHTLQLMLGVIALLPWTRQAHAADWEDLIVPETFRQGHYDPANPTVAPRGVYVAPYSINTGETPTFYIQSPESFRLRIYRLGWYGGAGAQVVHDSDTAPATTYGPISQPRCGTETPTTAPNYLAIRQQEVDYGLVECAWSNPVQPSVGTLSSGVYFVRITPKVTSPKETLATFVVRDDASTDRLIIVNPTTTEVYNPWGETLHTSTTAQPCEGWPSCPWRGMYAYERATKVSMARPSWNVPTHFKTDVPLLRYLEKNDLPYTVATDYDVSRFSALLTSRRSAIISGHGEYWDMTTRNRLESFVAGGGNLVAMAGNTGYWQIRYEASTTGNPGPIIVGYKDNATDTTTPSSTCRPGVTVPASRPDCSDPMLSVNPSLTTTWFRAPPVHKPEQELLGVQYPIDPAGNTFELPLTFFTDTVAARPSLGTGITATGNTLIGSYVSSQNVYVGNLGWEADSIHPNQLFRIDPTACVLPLGQGKFSDDPTWASNNPTPFGNEFTHLVLYRPKATSGHVVAGMSMLWSWGLDDWATLHPLGGPIVSRVDPRLQQFTRNLLVSSDGAGFGTDCDRGVDFDVWFGDAFTDTKADGNTAPSGGDGSPVEMIVKERDYPGRWGSVALEKQAGSLKLVPTFKEVARLTDWAVASNAYNLFLADVNGDGKKDLIAQSRVNGTFDVALSNGDRFVPGSTSWLTGWAVGSAYDVFVADLDADGKADLVAKERTAPGTWYVALNTGTQFVPASSSWLTGWAVSSSAYDLFVADVNGDHKADLVAKERTGSGLWYVALNTGSGFTAQPGSLAGFGVPSADHDLFVADVNGDGKADLVAKEHTGTQAWKVALGTGTGFVPQTSAWLTSWATSSSAYRLFVADMDGDGKADLVARERTSPGAWYVAPSSGSAFVPQTARLDAR</sequence>
<feature type="chain" id="PRO_5031348445" description="N,N-dimethylformamidase beta subunit-like C-terminal domain-containing protein" evidence="2">
    <location>
        <begin position="25"/>
        <end position="906"/>
    </location>
</feature>
<dbReference type="InterPro" id="IPR028994">
    <property type="entry name" value="Integrin_alpha_N"/>
</dbReference>
<feature type="domain" description="N,N-dimethylformamidase beta subunit-like C-terminal" evidence="3">
    <location>
        <begin position="78"/>
        <end position="527"/>
    </location>
</feature>
<dbReference type="Pfam" id="PF20254">
    <property type="entry name" value="DMFA2_C"/>
    <property type="match status" value="1"/>
</dbReference>
<name>A0A7X4YG28_9BACT</name>
<dbReference type="PANTHER" id="PTHR46580:SF2">
    <property type="entry name" value="MAM DOMAIN-CONTAINING PROTEIN"/>
    <property type="match status" value="1"/>
</dbReference>